<dbReference type="OrthoDB" id="8998425at2759"/>
<keyword evidence="2" id="KW-0812">Transmembrane</keyword>
<feature type="region of interest" description="Disordered" evidence="1">
    <location>
        <begin position="413"/>
        <end position="472"/>
    </location>
</feature>
<accession>A0A8B7ZP63</accession>
<gene>
    <name evidence="6" type="primary">LOC110988317</name>
</gene>
<evidence type="ECO:0000256" key="1">
    <source>
        <dbReference type="SAM" id="MobiDB-lite"/>
    </source>
</evidence>
<name>A0A8B7ZP63_ACAPL</name>
<dbReference type="InterPro" id="IPR016186">
    <property type="entry name" value="C-type_lectin-like/link_sf"/>
</dbReference>
<dbReference type="RefSeq" id="XP_022107378.1">
    <property type="nucleotide sequence ID" value="XM_022251686.1"/>
</dbReference>
<dbReference type="GO" id="GO:0016020">
    <property type="term" value="C:membrane"/>
    <property type="evidence" value="ECO:0007669"/>
    <property type="project" value="TreeGrafter"/>
</dbReference>
<proteinExistence type="predicted"/>
<dbReference type="PANTHER" id="PTHR15256">
    <property type="entry name" value="INTEGRAL MEMBRANE PROTEIN DGCR2/IDD"/>
    <property type="match status" value="1"/>
</dbReference>
<dbReference type="Proteomes" id="UP000694845">
    <property type="component" value="Unplaced"/>
</dbReference>
<dbReference type="InterPro" id="IPR001007">
    <property type="entry name" value="VWF_dom"/>
</dbReference>
<dbReference type="SUPFAM" id="SSF56436">
    <property type="entry name" value="C-type lectin-like"/>
    <property type="match status" value="1"/>
</dbReference>
<feature type="chain" id="PRO_5034294098" evidence="3">
    <location>
        <begin position="23"/>
        <end position="472"/>
    </location>
</feature>
<dbReference type="KEGG" id="aplc:110988317"/>
<dbReference type="SMART" id="SM00214">
    <property type="entry name" value="VWC"/>
    <property type="match status" value="1"/>
</dbReference>
<dbReference type="OMA" id="RYRAQQM"/>
<evidence type="ECO:0000313" key="5">
    <source>
        <dbReference type="Proteomes" id="UP000694845"/>
    </source>
</evidence>
<dbReference type="PANTHER" id="PTHR15256:SF6">
    <property type="entry name" value="INTEGRAL MEMBRANE PROTEIN DGCR2_IDD"/>
    <property type="match status" value="1"/>
</dbReference>
<keyword evidence="5" id="KW-1185">Reference proteome</keyword>
<dbReference type="Gene3D" id="3.10.100.10">
    <property type="entry name" value="Mannose-Binding Protein A, subunit A"/>
    <property type="match status" value="1"/>
</dbReference>
<evidence type="ECO:0000259" key="4">
    <source>
        <dbReference type="SMART" id="SM00214"/>
    </source>
</evidence>
<feature type="region of interest" description="Disordered" evidence="1">
    <location>
        <begin position="357"/>
        <end position="376"/>
    </location>
</feature>
<organism evidence="5 6">
    <name type="scientific">Acanthaster planci</name>
    <name type="common">Crown-of-thorns starfish</name>
    <dbReference type="NCBI Taxonomy" id="133434"/>
    <lineage>
        <taxon>Eukaryota</taxon>
        <taxon>Metazoa</taxon>
        <taxon>Echinodermata</taxon>
        <taxon>Eleutherozoa</taxon>
        <taxon>Asterozoa</taxon>
        <taxon>Asteroidea</taxon>
        <taxon>Valvatacea</taxon>
        <taxon>Valvatida</taxon>
        <taxon>Acanthasteridae</taxon>
        <taxon>Acanthaster</taxon>
    </lineage>
</organism>
<protein>
    <submittedName>
        <fullName evidence="6">Integral membrane protein DGCR2/IDD-like</fullName>
    </submittedName>
</protein>
<evidence type="ECO:0000256" key="3">
    <source>
        <dbReference type="SAM" id="SignalP"/>
    </source>
</evidence>
<feature type="domain" description="VWFC" evidence="4">
    <location>
        <begin position="206"/>
        <end position="266"/>
    </location>
</feature>
<feature type="signal peptide" evidence="3">
    <location>
        <begin position="1"/>
        <end position="22"/>
    </location>
</feature>
<dbReference type="InterPro" id="IPR016187">
    <property type="entry name" value="CTDL_fold"/>
</dbReference>
<evidence type="ECO:0000256" key="2">
    <source>
        <dbReference type="SAM" id="Phobius"/>
    </source>
</evidence>
<keyword evidence="2" id="KW-0472">Membrane</keyword>
<dbReference type="CDD" id="cd00037">
    <property type="entry name" value="CLECT"/>
    <property type="match status" value="1"/>
</dbReference>
<reference evidence="6" key="1">
    <citation type="submission" date="2025-08" db="UniProtKB">
        <authorList>
            <consortium name="RefSeq"/>
        </authorList>
    </citation>
    <scope>IDENTIFICATION</scope>
</reference>
<evidence type="ECO:0000313" key="6">
    <source>
        <dbReference type="RefSeq" id="XP_022107378.1"/>
    </source>
</evidence>
<keyword evidence="3" id="KW-0732">Signal</keyword>
<feature type="transmembrane region" description="Helical" evidence="2">
    <location>
        <begin position="285"/>
        <end position="304"/>
    </location>
</feature>
<keyword evidence="2" id="KW-1133">Transmembrane helix</keyword>
<dbReference type="AlphaFoldDB" id="A0A8B7ZP63"/>
<feature type="compositionally biased region" description="Polar residues" evidence="1">
    <location>
        <begin position="431"/>
        <end position="472"/>
    </location>
</feature>
<sequence>MKEFVCRLCICLILQVLQASDALPGLPGSSTNRTAAPNPDLTGWDVPHTGAVCMEGWNLYEPSQTCFHSFSTALVQQSALDYCTTTGSSLAPASTKELQYLTGTILLGQAGQKWWLGYEMRRVGGAQPNASDWELVGLASDQEDLSWMGLEPPGDGEELGGEDKLCVVMGLASGRVEQQASPWELSLQLCTERAGFLCAQDAEMVCLDRKGNTVWEGDRYVPPGHDACTSCRCIEGRPGMCMTTMCAKPHCELYRPDPEECCQYICTDGGNGDEKGLDVSDNMRWVLTMLTSFILLGMMLFMVYRMRQKRMAYLRYRAQQMREGNMVDFEPGTGPPPPPNLDDIDGAVYREPPPPYSFAKDEQHIPTEQPPPYISTVSLPMDVNRNRDRRCVFQQDSDAVALLDSSISSEPNTPTLITAVPPILPSPPGYTGSTENSTVSSPQTEQSTPGGESATAVTPTHQTILPSINTTV</sequence>
<dbReference type="InterPro" id="IPR042378">
    <property type="entry name" value="IDD"/>
</dbReference>
<dbReference type="GeneID" id="110988317"/>